<dbReference type="AlphaFoldDB" id="A0AAV3XP20"/>
<dbReference type="GO" id="GO:0009055">
    <property type="term" value="F:electron transfer activity"/>
    <property type="evidence" value="ECO:0007669"/>
    <property type="project" value="InterPro"/>
</dbReference>
<keyword evidence="1" id="KW-0812">Transmembrane</keyword>
<dbReference type="InterPro" id="IPR018588">
    <property type="entry name" value="Dihaem_cytochrome-c"/>
</dbReference>
<gene>
    <name evidence="2" type="ORF">MiSe_72510</name>
</gene>
<keyword evidence="1" id="KW-0472">Membrane</keyword>
<dbReference type="InterPro" id="IPR036909">
    <property type="entry name" value="Cyt_c-like_dom_sf"/>
</dbReference>
<dbReference type="EMBL" id="BLAY01000164">
    <property type="protein sequence ID" value="GET42434.1"/>
    <property type="molecule type" value="Genomic_DNA"/>
</dbReference>
<evidence type="ECO:0000313" key="3">
    <source>
        <dbReference type="Proteomes" id="UP001050975"/>
    </source>
</evidence>
<dbReference type="Proteomes" id="UP001050975">
    <property type="component" value="Unassembled WGS sequence"/>
</dbReference>
<comment type="caution">
    <text evidence="2">The sequence shown here is derived from an EMBL/GenBank/DDBJ whole genome shotgun (WGS) entry which is preliminary data.</text>
</comment>
<evidence type="ECO:0000256" key="1">
    <source>
        <dbReference type="SAM" id="Phobius"/>
    </source>
</evidence>
<dbReference type="GO" id="GO:0020037">
    <property type="term" value="F:heme binding"/>
    <property type="evidence" value="ECO:0007669"/>
    <property type="project" value="InterPro"/>
</dbReference>
<feature type="transmembrane region" description="Helical" evidence="1">
    <location>
        <begin position="20"/>
        <end position="42"/>
    </location>
</feature>
<protein>
    <recommendedName>
        <fullName evidence="4">Diheme cytochrome c</fullName>
    </recommendedName>
</protein>
<keyword evidence="1" id="KW-1133">Transmembrane helix</keyword>
<evidence type="ECO:0008006" key="4">
    <source>
        <dbReference type="Google" id="ProtNLM"/>
    </source>
</evidence>
<organism evidence="2 3">
    <name type="scientific">Microseira wollei NIES-4236</name>
    <dbReference type="NCBI Taxonomy" id="2530354"/>
    <lineage>
        <taxon>Bacteria</taxon>
        <taxon>Bacillati</taxon>
        <taxon>Cyanobacteriota</taxon>
        <taxon>Cyanophyceae</taxon>
        <taxon>Oscillatoriophycideae</taxon>
        <taxon>Aerosakkonematales</taxon>
        <taxon>Aerosakkonemataceae</taxon>
        <taxon>Microseira</taxon>
    </lineage>
</organism>
<dbReference type="SUPFAM" id="SSF46626">
    <property type="entry name" value="Cytochrome c"/>
    <property type="match status" value="1"/>
</dbReference>
<name>A0AAV3XP20_9CYAN</name>
<accession>A0AAV3XP20</accession>
<keyword evidence="3" id="KW-1185">Reference proteome</keyword>
<sequence length="222" mass="25126">MGQLVRSKIQQGLHKRSPVVLFILLVLWSVVIGWSLTLITALPGQTEPASKNFKSVGADYTGITYYSQLDSANPPLPNSERITSASTQNSIGTVDVIPRRYQLGQQLYLENCATCHIGLPPAVMPTQTWRDLLEDSEHYGRQLKPLVDPERLLVWEYLRTFSRPITQEEQTPYRVAQSRYFKALHPQVKLPQPVRMASCISCHPGTGEYDFRTLSSEWQNAP</sequence>
<reference evidence="2" key="1">
    <citation type="submission" date="2019-10" db="EMBL/GenBank/DDBJ databases">
        <title>Draft genome sequece of Microseira wollei NIES-4236.</title>
        <authorList>
            <person name="Yamaguchi H."/>
            <person name="Suzuki S."/>
            <person name="Kawachi M."/>
        </authorList>
    </citation>
    <scope>NUCLEOTIDE SEQUENCE</scope>
    <source>
        <strain evidence="2">NIES-4236</strain>
    </source>
</reference>
<proteinExistence type="predicted"/>
<evidence type="ECO:0000313" key="2">
    <source>
        <dbReference type="EMBL" id="GET42434.1"/>
    </source>
</evidence>
<dbReference type="RefSeq" id="WP_226589968.1">
    <property type="nucleotide sequence ID" value="NZ_BLAY01000164.1"/>
</dbReference>
<dbReference type="Pfam" id="PF09626">
    <property type="entry name" value="DHC"/>
    <property type="match status" value="1"/>
</dbReference>